<dbReference type="Pfam" id="PF05368">
    <property type="entry name" value="NmrA"/>
    <property type="match status" value="1"/>
</dbReference>
<evidence type="ECO:0000256" key="1">
    <source>
        <dbReference type="ARBA" id="ARBA00005725"/>
    </source>
</evidence>
<name>A0A8T9CJ60_9HELO</name>
<dbReference type="Gene3D" id="3.40.50.720">
    <property type="entry name" value="NAD(P)-binding Rossmann-like Domain"/>
    <property type="match status" value="1"/>
</dbReference>
<organism evidence="5 6">
    <name type="scientific">Lachnellula suecica</name>
    <dbReference type="NCBI Taxonomy" id="602035"/>
    <lineage>
        <taxon>Eukaryota</taxon>
        <taxon>Fungi</taxon>
        <taxon>Dikarya</taxon>
        <taxon>Ascomycota</taxon>
        <taxon>Pezizomycotina</taxon>
        <taxon>Leotiomycetes</taxon>
        <taxon>Helotiales</taxon>
        <taxon>Lachnaceae</taxon>
        <taxon>Lachnellula</taxon>
    </lineage>
</organism>
<keyword evidence="3" id="KW-0560">Oxidoreductase</keyword>
<dbReference type="PANTHER" id="PTHR47706">
    <property type="entry name" value="NMRA-LIKE FAMILY PROTEIN"/>
    <property type="match status" value="1"/>
</dbReference>
<gene>
    <name evidence="5" type="ORF">LSUE1_G004836</name>
</gene>
<sequence>MVKIAVAGGSGKIASGIINALAATKKHEILIISRREPTVTENTPGVTWAITDYSDRKALTEILHGVHTVLSFVGGAQDPGSVIQKNLIDAAIAAGHRGTTLVCGEGQYPRVSQRRQQGKEGELISNVLEYTLFQPGLLLDYFVPPGSTTFPNTQELWIDFNKHRAITLEGKDGVFTLTSVEDLANIVVQAIDYPGEWPVVGGIQGTTISGSELLKIGANVQNREFDITTLKEEDVRAGNIESPWIPHFADPSLSSEQNQQFAKLILKGSLLSGLARSWVVSDEWNRLLPDYKFTRAWEFLEKHWVGKG</sequence>
<accession>A0A8T9CJ60</accession>
<reference evidence="5 6" key="1">
    <citation type="submission" date="2018-05" db="EMBL/GenBank/DDBJ databases">
        <title>Genome sequencing and assembly of the regulated plant pathogen Lachnellula willkommii and related sister species for the development of diagnostic species identification markers.</title>
        <authorList>
            <person name="Giroux E."/>
            <person name="Bilodeau G."/>
        </authorList>
    </citation>
    <scope>NUCLEOTIDE SEQUENCE [LARGE SCALE GENOMIC DNA]</scope>
    <source>
        <strain evidence="5 6">CBS 268.59</strain>
    </source>
</reference>
<dbReference type="InterPro" id="IPR051609">
    <property type="entry name" value="NmrA/Isoflavone_reductase-like"/>
</dbReference>
<dbReference type="OrthoDB" id="10000533at2759"/>
<keyword evidence="2" id="KW-0521">NADP</keyword>
<evidence type="ECO:0000313" key="5">
    <source>
        <dbReference type="EMBL" id="TVY83804.1"/>
    </source>
</evidence>
<proteinExistence type="inferred from homology"/>
<dbReference type="GO" id="GO:0016491">
    <property type="term" value="F:oxidoreductase activity"/>
    <property type="evidence" value="ECO:0007669"/>
    <property type="project" value="UniProtKB-KW"/>
</dbReference>
<evidence type="ECO:0000256" key="3">
    <source>
        <dbReference type="ARBA" id="ARBA00023002"/>
    </source>
</evidence>
<keyword evidence="6" id="KW-1185">Reference proteome</keyword>
<dbReference type="SUPFAM" id="SSF51735">
    <property type="entry name" value="NAD(P)-binding Rossmann-fold domains"/>
    <property type="match status" value="1"/>
</dbReference>
<comment type="similarity">
    <text evidence="1">Belongs to the NmrA-type oxidoreductase family. Isoflavone reductase subfamily.</text>
</comment>
<dbReference type="EMBL" id="QGMK01000152">
    <property type="protein sequence ID" value="TVY83804.1"/>
    <property type="molecule type" value="Genomic_DNA"/>
</dbReference>
<evidence type="ECO:0000256" key="2">
    <source>
        <dbReference type="ARBA" id="ARBA00022857"/>
    </source>
</evidence>
<dbReference type="Proteomes" id="UP000469558">
    <property type="component" value="Unassembled WGS sequence"/>
</dbReference>
<evidence type="ECO:0000259" key="4">
    <source>
        <dbReference type="Pfam" id="PF05368"/>
    </source>
</evidence>
<dbReference type="AlphaFoldDB" id="A0A8T9CJ60"/>
<protein>
    <recommendedName>
        <fullName evidence="4">NmrA-like domain-containing protein</fullName>
    </recommendedName>
</protein>
<feature type="domain" description="NmrA-like" evidence="4">
    <location>
        <begin position="3"/>
        <end position="95"/>
    </location>
</feature>
<evidence type="ECO:0000313" key="6">
    <source>
        <dbReference type="Proteomes" id="UP000469558"/>
    </source>
</evidence>
<dbReference type="InterPro" id="IPR008030">
    <property type="entry name" value="NmrA-like"/>
</dbReference>
<dbReference type="InterPro" id="IPR036291">
    <property type="entry name" value="NAD(P)-bd_dom_sf"/>
</dbReference>
<dbReference type="PANTHER" id="PTHR47706:SF4">
    <property type="entry name" value="NMRA-LIKE DOMAIN-CONTAINING PROTEIN"/>
    <property type="match status" value="1"/>
</dbReference>
<comment type="caution">
    <text evidence="5">The sequence shown here is derived from an EMBL/GenBank/DDBJ whole genome shotgun (WGS) entry which is preliminary data.</text>
</comment>